<dbReference type="EMBL" id="BPLR01011533">
    <property type="protein sequence ID" value="GIY47183.1"/>
    <property type="molecule type" value="Genomic_DNA"/>
</dbReference>
<comment type="caution">
    <text evidence="2">The sequence shown here is derived from an EMBL/GenBank/DDBJ whole genome shotgun (WGS) entry which is preliminary data.</text>
</comment>
<dbReference type="Proteomes" id="UP001054945">
    <property type="component" value="Unassembled WGS sequence"/>
</dbReference>
<organism evidence="2 3">
    <name type="scientific">Caerostris extrusa</name>
    <name type="common">Bark spider</name>
    <name type="synonym">Caerostris bankana</name>
    <dbReference type="NCBI Taxonomy" id="172846"/>
    <lineage>
        <taxon>Eukaryota</taxon>
        <taxon>Metazoa</taxon>
        <taxon>Ecdysozoa</taxon>
        <taxon>Arthropoda</taxon>
        <taxon>Chelicerata</taxon>
        <taxon>Arachnida</taxon>
        <taxon>Araneae</taxon>
        <taxon>Araneomorphae</taxon>
        <taxon>Entelegynae</taxon>
        <taxon>Araneoidea</taxon>
        <taxon>Araneidae</taxon>
        <taxon>Caerostris</taxon>
    </lineage>
</organism>
<gene>
    <name evidence="2" type="ORF">CEXT_416791</name>
</gene>
<sequence length="95" mass="10568">MRSLTSPLLRSSFRHQIHPSPPQIVTSELNSVVRLRFVPWTSLVGRNHNGTGWNRSDPIKPLYGHPGLQHGTGGNVDHPSESTHHFLTEFVNPGS</sequence>
<proteinExistence type="predicted"/>
<evidence type="ECO:0000313" key="2">
    <source>
        <dbReference type="EMBL" id="GIY47183.1"/>
    </source>
</evidence>
<evidence type="ECO:0000256" key="1">
    <source>
        <dbReference type="SAM" id="MobiDB-lite"/>
    </source>
</evidence>
<name>A0AAV4TKP8_CAEEX</name>
<reference evidence="2 3" key="1">
    <citation type="submission" date="2021-06" db="EMBL/GenBank/DDBJ databases">
        <title>Caerostris extrusa draft genome.</title>
        <authorList>
            <person name="Kono N."/>
            <person name="Arakawa K."/>
        </authorList>
    </citation>
    <scope>NUCLEOTIDE SEQUENCE [LARGE SCALE GENOMIC DNA]</scope>
</reference>
<evidence type="ECO:0000313" key="3">
    <source>
        <dbReference type="Proteomes" id="UP001054945"/>
    </source>
</evidence>
<accession>A0AAV4TKP8</accession>
<dbReference type="AlphaFoldDB" id="A0AAV4TKP8"/>
<keyword evidence="3" id="KW-1185">Reference proteome</keyword>
<protein>
    <submittedName>
        <fullName evidence="2">Uncharacterized protein</fullName>
    </submittedName>
</protein>
<feature type="region of interest" description="Disordered" evidence="1">
    <location>
        <begin position="49"/>
        <end position="82"/>
    </location>
</feature>